<keyword evidence="3" id="KW-1185">Reference proteome</keyword>
<dbReference type="PANTHER" id="PTHR43798:SF33">
    <property type="entry name" value="HYDROLASE, PUTATIVE (AFU_ORTHOLOGUE AFUA_2G14860)-RELATED"/>
    <property type="match status" value="1"/>
</dbReference>
<protein>
    <submittedName>
        <fullName evidence="2">Putative hydrolase or acyltransferase of alpha/beta superfamily</fullName>
    </submittedName>
</protein>
<reference evidence="2 3" key="1">
    <citation type="submission" date="2016-05" db="EMBL/GenBank/DDBJ databases">
        <title>Comparative analysis of secretome profiles of manganese(II)-oxidizing ascomycete fungi.</title>
        <authorList>
            <consortium name="DOE Joint Genome Institute"/>
            <person name="Zeiner C.A."/>
            <person name="Purvine S.O."/>
            <person name="Zink E.M."/>
            <person name="Wu S."/>
            <person name="Pasa-Tolic L."/>
            <person name="Chaput D.L."/>
            <person name="Haridas S."/>
            <person name="Grigoriev I.V."/>
            <person name="Santelli C.M."/>
            <person name="Hansel C.M."/>
        </authorList>
    </citation>
    <scope>NUCLEOTIDE SEQUENCE [LARGE SCALE GENOMIC DNA]</scope>
    <source>
        <strain evidence="2 3">AP3s5-JAC2a</strain>
    </source>
</reference>
<dbReference type="AlphaFoldDB" id="A0A177CGK5"/>
<dbReference type="SUPFAM" id="SSF53474">
    <property type="entry name" value="alpha/beta-Hydrolases"/>
    <property type="match status" value="1"/>
</dbReference>
<dbReference type="InParanoid" id="A0A177CGK5"/>
<keyword evidence="2" id="KW-0808">Transferase</keyword>
<dbReference type="GO" id="GO:0047372">
    <property type="term" value="F:monoacylglycerol lipase activity"/>
    <property type="evidence" value="ECO:0007669"/>
    <property type="project" value="TreeGrafter"/>
</dbReference>
<organism evidence="2 3">
    <name type="scientific">Paraphaeosphaeria sporulosa</name>
    <dbReference type="NCBI Taxonomy" id="1460663"/>
    <lineage>
        <taxon>Eukaryota</taxon>
        <taxon>Fungi</taxon>
        <taxon>Dikarya</taxon>
        <taxon>Ascomycota</taxon>
        <taxon>Pezizomycotina</taxon>
        <taxon>Dothideomycetes</taxon>
        <taxon>Pleosporomycetidae</taxon>
        <taxon>Pleosporales</taxon>
        <taxon>Massarineae</taxon>
        <taxon>Didymosphaeriaceae</taxon>
        <taxon>Paraphaeosphaeria</taxon>
    </lineage>
</organism>
<dbReference type="GO" id="GO:0016746">
    <property type="term" value="F:acyltransferase activity"/>
    <property type="evidence" value="ECO:0007669"/>
    <property type="project" value="UniProtKB-KW"/>
</dbReference>
<dbReference type="GO" id="GO:0046464">
    <property type="term" value="P:acylglycerol catabolic process"/>
    <property type="evidence" value="ECO:0007669"/>
    <property type="project" value="TreeGrafter"/>
</dbReference>
<name>A0A177CGK5_9PLEO</name>
<dbReference type="RefSeq" id="XP_018036255.1">
    <property type="nucleotide sequence ID" value="XM_018176517.1"/>
</dbReference>
<dbReference type="GO" id="GO:0016020">
    <property type="term" value="C:membrane"/>
    <property type="evidence" value="ECO:0007669"/>
    <property type="project" value="TreeGrafter"/>
</dbReference>
<dbReference type="OrthoDB" id="284184at2759"/>
<keyword evidence="2" id="KW-0378">Hydrolase</keyword>
<proteinExistence type="predicted"/>
<dbReference type="InterPro" id="IPR029058">
    <property type="entry name" value="AB_hydrolase_fold"/>
</dbReference>
<dbReference type="Proteomes" id="UP000077069">
    <property type="component" value="Unassembled WGS sequence"/>
</dbReference>
<dbReference type="GeneID" id="28760003"/>
<dbReference type="EMBL" id="KV441552">
    <property type="protein sequence ID" value="OAG05890.1"/>
    <property type="molecule type" value="Genomic_DNA"/>
</dbReference>
<feature type="domain" description="AB hydrolase-1" evidence="1">
    <location>
        <begin position="10"/>
        <end position="126"/>
    </location>
</feature>
<evidence type="ECO:0000259" key="1">
    <source>
        <dbReference type="Pfam" id="PF00561"/>
    </source>
</evidence>
<dbReference type="PANTHER" id="PTHR43798">
    <property type="entry name" value="MONOACYLGLYCEROL LIPASE"/>
    <property type="match status" value="1"/>
</dbReference>
<accession>A0A177CGK5</accession>
<gene>
    <name evidence="2" type="ORF">CC84DRAFT_1145602</name>
</gene>
<evidence type="ECO:0000313" key="2">
    <source>
        <dbReference type="EMBL" id="OAG05890.1"/>
    </source>
</evidence>
<dbReference type="STRING" id="1460663.A0A177CGK5"/>
<keyword evidence="2" id="KW-0012">Acyltransferase</keyword>
<sequence>MHYYIAGSGPPLLLIHGTPKTNYYWQKLVPLLTPYFTVVAPDVRGFGYTDRPPAAMRYNNTAQAADMAGLMSLLGFERFTVHGEDRGAEYAYAVAAIYRDRVMKLSFCEMLLSGVSLDTWSYFTPENVNAQYELRGVWQWHIPFLWIANVPEMLITGKEAEFWTYFMEAECYNPISISREAITEWIDSIKAPGGLRGVLETYRADLVNRQINNELRQNPLTLPVMTIGAPEFFGVNVREEMLQVGNNVQQSYIFEECGHSLALEAEVRLAGALVGFFLGNGSDNSSTATSTIASSTATQ</sequence>
<dbReference type="InterPro" id="IPR050266">
    <property type="entry name" value="AB_hydrolase_sf"/>
</dbReference>
<dbReference type="Pfam" id="PF00561">
    <property type="entry name" value="Abhydrolase_1"/>
    <property type="match status" value="1"/>
</dbReference>
<dbReference type="InterPro" id="IPR000073">
    <property type="entry name" value="AB_hydrolase_1"/>
</dbReference>
<evidence type="ECO:0000313" key="3">
    <source>
        <dbReference type="Proteomes" id="UP000077069"/>
    </source>
</evidence>
<dbReference type="Gene3D" id="3.40.50.1820">
    <property type="entry name" value="alpha/beta hydrolase"/>
    <property type="match status" value="1"/>
</dbReference>